<dbReference type="AlphaFoldDB" id="A0A5J5BW64"/>
<feature type="chain" id="PRO_5023833303" description="Organ-specific protein S2" evidence="2">
    <location>
        <begin position="23"/>
        <end position="134"/>
    </location>
</feature>
<evidence type="ECO:0000313" key="3">
    <source>
        <dbReference type="EMBL" id="KAA8545957.1"/>
    </source>
</evidence>
<feature type="region of interest" description="Disordered" evidence="1">
    <location>
        <begin position="83"/>
        <end position="108"/>
    </location>
</feature>
<feature type="signal peptide" evidence="2">
    <location>
        <begin position="1"/>
        <end position="22"/>
    </location>
</feature>
<dbReference type="Pfam" id="PF10950">
    <property type="entry name" value="Organ_specific"/>
    <property type="match status" value="1"/>
</dbReference>
<dbReference type="PANTHER" id="PTHR33731:SF17">
    <property type="entry name" value="ORGAN-SPECIFIC PROTEIN P4-LIKE"/>
    <property type="match status" value="1"/>
</dbReference>
<feature type="compositionally biased region" description="Basic and acidic residues" evidence="1">
    <location>
        <begin position="97"/>
        <end position="107"/>
    </location>
</feature>
<sequence>MGSISIFFVLFSLLLFANLMDARKNPEDYWKRVMKGEPMPKAIQDLVNQDPASLSNEKKEFKKDFDTRASAIIYHSHVEPDRDQDVKPFVKSFKPGHGADPEGEKSYFAKPVKQRLTVPEYNEAQKQRIYALYG</sequence>
<keyword evidence="4" id="KW-1185">Reference proteome</keyword>
<dbReference type="InterPro" id="IPR024489">
    <property type="entry name" value="Organ_specific_prot"/>
</dbReference>
<dbReference type="EMBL" id="CM018033">
    <property type="protein sequence ID" value="KAA8545957.1"/>
    <property type="molecule type" value="Genomic_DNA"/>
</dbReference>
<accession>A0A5J5BW64</accession>
<dbReference type="Proteomes" id="UP000325577">
    <property type="component" value="Linkage Group LG10"/>
</dbReference>
<evidence type="ECO:0000256" key="2">
    <source>
        <dbReference type="SAM" id="SignalP"/>
    </source>
</evidence>
<proteinExistence type="predicted"/>
<reference evidence="3 4" key="1">
    <citation type="submission" date="2019-09" db="EMBL/GenBank/DDBJ databases">
        <title>A chromosome-level genome assembly of the Chinese tupelo Nyssa sinensis.</title>
        <authorList>
            <person name="Yang X."/>
            <person name="Kang M."/>
            <person name="Yang Y."/>
            <person name="Xiong H."/>
            <person name="Wang M."/>
            <person name="Zhang Z."/>
            <person name="Wang Z."/>
            <person name="Wu H."/>
            <person name="Ma T."/>
            <person name="Liu J."/>
            <person name="Xi Z."/>
        </authorList>
    </citation>
    <scope>NUCLEOTIDE SEQUENCE [LARGE SCALE GENOMIC DNA]</scope>
    <source>
        <strain evidence="3">J267</strain>
        <tissue evidence="3">Leaf</tissue>
    </source>
</reference>
<gene>
    <name evidence="3" type="ORF">F0562_020592</name>
</gene>
<dbReference type="PANTHER" id="PTHR33731">
    <property type="entry name" value="PROTEIN, PUTATIVE-RELATED"/>
    <property type="match status" value="1"/>
</dbReference>
<evidence type="ECO:0000256" key="1">
    <source>
        <dbReference type="SAM" id="MobiDB-lite"/>
    </source>
</evidence>
<keyword evidence="2" id="KW-0732">Signal</keyword>
<protein>
    <recommendedName>
        <fullName evidence="5">Organ-specific protein S2</fullName>
    </recommendedName>
</protein>
<organism evidence="3 4">
    <name type="scientific">Nyssa sinensis</name>
    <dbReference type="NCBI Taxonomy" id="561372"/>
    <lineage>
        <taxon>Eukaryota</taxon>
        <taxon>Viridiplantae</taxon>
        <taxon>Streptophyta</taxon>
        <taxon>Embryophyta</taxon>
        <taxon>Tracheophyta</taxon>
        <taxon>Spermatophyta</taxon>
        <taxon>Magnoliopsida</taxon>
        <taxon>eudicotyledons</taxon>
        <taxon>Gunneridae</taxon>
        <taxon>Pentapetalae</taxon>
        <taxon>asterids</taxon>
        <taxon>Cornales</taxon>
        <taxon>Nyssaceae</taxon>
        <taxon>Nyssa</taxon>
    </lineage>
</organism>
<name>A0A5J5BW64_9ASTE</name>
<evidence type="ECO:0000313" key="4">
    <source>
        <dbReference type="Proteomes" id="UP000325577"/>
    </source>
</evidence>
<dbReference type="OrthoDB" id="1734141at2759"/>
<evidence type="ECO:0008006" key="5">
    <source>
        <dbReference type="Google" id="ProtNLM"/>
    </source>
</evidence>